<keyword evidence="3" id="KW-1185">Reference proteome</keyword>
<accession>A0A834IR36</accession>
<dbReference type="EMBL" id="JAACXV010000400">
    <property type="protein sequence ID" value="KAF7278442.1"/>
    <property type="molecule type" value="Genomic_DNA"/>
</dbReference>
<proteinExistence type="predicted"/>
<feature type="region of interest" description="Disordered" evidence="1">
    <location>
        <begin position="123"/>
        <end position="166"/>
    </location>
</feature>
<feature type="compositionally biased region" description="Acidic residues" evidence="1">
    <location>
        <begin position="124"/>
        <end position="139"/>
    </location>
</feature>
<comment type="caution">
    <text evidence="2">The sequence shown here is derived from an EMBL/GenBank/DDBJ whole genome shotgun (WGS) entry which is preliminary data.</text>
</comment>
<reference evidence="2" key="1">
    <citation type="submission" date="2020-08" db="EMBL/GenBank/DDBJ databases">
        <title>Genome sequencing and assembly of the red palm weevil Rhynchophorus ferrugineus.</title>
        <authorList>
            <person name="Dias G.B."/>
            <person name="Bergman C.M."/>
            <person name="Manee M."/>
        </authorList>
    </citation>
    <scope>NUCLEOTIDE SEQUENCE</scope>
    <source>
        <strain evidence="2">AA-2017</strain>
        <tissue evidence="2">Whole larva</tissue>
    </source>
</reference>
<evidence type="ECO:0000313" key="2">
    <source>
        <dbReference type="EMBL" id="KAF7278442.1"/>
    </source>
</evidence>
<dbReference type="AlphaFoldDB" id="A0A834IR36"/>
<organism evidence="2 3">
    <name type="scientific">Rhynchophorus ferrugineus</name>
    <name type="common">Red palm weevil</name>
    <name type="synonym">Curculio ferrugineus</name>
    <dbReference type="NCBI Taxonomy" id="354439"/>
    <lineage>
        <taxon>Eukaryota</taxon>
        <taxon>Metazoa</taxon>
        <taxon>Ecdysozoa</taxon>
        <taxon>Arthropoda</taxon>
        <taxon>Hexapoda</taxon>
        <taxon>Insecta</taxon>
        <taxon>Pterygota</taxon>
        <taxon>Neoptera</taxon>
        <taxon>Endopterygota</taxon>
        <taxon>Coleoptera</taxon>
        <taxon>Polyphaga</taxon>
        <taxon>Cucujiformia</taxon>
        <taxon>Curculionidae</taxon>
        <taxon>Dryophthorinae</taxon>
        <taxon>Rhynchophorus</taxon>
    </lineage>
</organism>
<sequence>MYLSESPARPPFRLPPPAAHSTYTPDAKLYFAEELSGKIPPPVRERRDVESVEIQHAIFYVRRSRNIDCRIRTRNEFVSEENVFSCGDIAEYPEKWSVGILGGGDCGAAKVLLRKTSLGAGVREEEDGVAVEQNAEEENDQKPGDVERRKSRKSREDPDRESVASFYGPLTLRAAIGKN</sequence>
<gene>
    <name evidence="2" type="ORF">GWI33_008404</name>
</gene>
<feature type="region of interest" description="Disordered" evidence="1">
    <location>
        <begin position="1"/>
        <end position="20"/>
    </location>
</feature>
<dbReference type="Proteomes" id="UP000625711">
    <property type="component" value="Unassembled WGS sequence"/>
</dbReference>
<protein>
    <submittedName>
        <fullName evidence="2">Uncharacterized protein</fullName>
    </submittedName>
</protein>
<name>A0A834IR36_RHYFE</name>
<feature type="compositionally biased region" description="Basic and acidic residues" evidence="1">
    <location>
        <begin position="140"/>
        <end position="162"/>
    </location>
</feature>
<feature type="compositionally biased region" description="Pro residues" evidence="1">
    <location>
        <begin position="8"/>
        <end position="18"/>
    </location>
</feature>
<evidence type="ECO:0000313" key="3">
    <source>
        <dbReference type="Proteomes" id="UP000625711"/>
    </source>
</evidence>
<evidence type="ECO:0000256" key="1">
    <source>
        <dbReference type="SAM" id="MobiDB-lite"/>
    </source>
</evidence>